<evidence type="ECO:0000256" key="8">
    <source>
        <dbReference type="ARBA" id="ARBA00022723"/>
    </source>
</evidence>
<keyword evidence="7 17" id="KW-0812">Transmembrane</keyword>
<dbReference type="Pfam" id="PF25563">
    <property type="entry name" value="TPR_SYVN1_N"/>
    <property type="match status" value="1"/>
</dbReference>
<comment type="caution">
    <text evidence="19">The sequence shown here is derived from an EMBL/GenBank/DDBJ whole genome shotgun (WGS) entry which is preliminary data.</text>
</comment>
<comment type="pathway">
    <text evidence="3">Protein modification; protein ubiquitination.</text>
</comment>
<evidence type="ECO:0000256" key="17">
    <source>
        <dbReference type="SAM" id="Phobius"/>
    </source>
</evidence>
<feature type="transmembrane region" description="Helical" evidence="17">
    <location>
        <begin position="103"/>
        <end position="121"/>
    </location>
</feature>
<feature type="compositionally biased region" description="Low complexity" evidence="16">
    <location>
        <begin position="409"/>
        <end position="422"/>
    </location>
</feature>
<dbReference type="GO" id="GO:0061630">
    <property type="term" value="F:ubiquitin protein ligase activity"/>
    <property type="evidence" value="ECO:0007669"/>
    <property type="project" value="UniProtKB-EC"/>
</dbReference>
<evidence type="ECO:0000256" key="16">
    <source>
        <dbReference type="SAM" id="MobiDB-lite"/>
    </source>
</evidence>
<feature type="transmembrane region" description="Helical" evidence="17">
    <location>
        <begin position="172"/>
        <end position="192"/>
    </location>
</feature>
<feature type="compositionally biased region" description="Pro residues" evidence="16">
    <location>
        <begin position="360"/>
        <end position="377"/>
    </location>
</feature>
<evidence type="ECO:0000256" key="12">
    <source>
        <dbReference type="ARBA" id="ARBA00022833"/>
    </source>
</evidence>
<dbReference type="InterPro" id="IPR058051">
    <property type="entry name" value="Znf_RING_synoviolin"/>
</dbReference>
<sequence length="553" mass="61752">MVSRLALYGLLSTSLASTVTLHAIFERNAQFYATCIHLTSSPICLLILLNMGLFSTIIFGRGAQRAFFGDLRPLEVEHLYEKSWFAVTETCLAMTIFRDDFDVKFLSMFVILLSVKIFHWLSQDRVDFMEQTPNLSWLFHIRIVSINLIMLLVDSCMLAYSVSYTLWKGPSMMIIFGFEYTILLSLVISTTAKYVLHTIDLRNENPWEDKSMYIFYVDLVIDFIKLATYCLFFGIVVHFYGLPLHIIRDLYMTLRSFVQRVKDLIQYRRATRNMDSRYPDATAADLAGADRTCIICREEMNVQNNPPIAQRGPARASHPDTPKKLPCGHTFHFRCLRSWLERQQSCPTCRRSVLTENVAPPRPAAAPAPAAAPPQQPPAHQQHQPPQLSGQAPQPDAQLFHPWNPSAWSGPSGSSTGHPSLSRGASVSDFTTSIHTSSGVFPVTLTPLLPMGYGLQGQTQSSPPLPVLDHLTDTQLTQLEGTHREAILSRIRAIQDVQRQLNGVVTQLTQLTELMHVPNSFSSGVASTQPAAATSSSSSSSAAQNKDKDPVRP</sequence>
<feature type="transmembrane region" description="Helical" evidence="17">
    <location>
        <begin position="141"/>
        <end position="160"/>
    </location>
</feature>
<feature type="compositionally biased region" description="Low complexity" evidence="16">
    <location>
        <begin position="378"/>
        <end position="387"/>
    </location>
</feature>
<reference evidence="19 20" key="1">
    <citation type="journal article" date="2019" name="Sci. Rep.">
        <title>Comparative genomics of chytrid fungi reveal insights into the obligate biotrophic and pathogenic lifestyle of Synchytrium endobioticum.</title>
        <authorList>
            <person name="van de Vossenberg B.T.L.H."/>
            <person name="Warris S."/>
            <person name="Nguyen H.D.T."/>
            <person name="van Gent-Pelzer M.P.E."/>
            <person name="Joly D.L."/>
            <person name="van de Geest H.C."/>
            <person name="Bonants P.J.M."/>
            <person name="Smith D.S."/>
            <person name="Levesque C.A."/>
            <person name="van der Lee T.A.J."/>
        </authorList>
    </citation>
    <scope>NUCLEOTIDE SEQUENCE [LARGE SCALE GENOMIC DNA]</scope>
    <source>
        <strain evidence="19 20">JEL517</strain>
    </source>
</reference>
<evidence type="ECO:0000259" key="18">
    <source>
        <dbReference type="PROSITE" id="PS50089"/>
    </source>
</evidence>
<keyword evidence="10" id="KW-0833">Ubl conjugation pathway</keyword>
<dbReference type="RefSeq" id="XP_031024491.1">
    <property type="nucleotide sequence ID" value="XM_031169524.1"/>
</dbReference>
<feature type="transmembrane region" description="Helical" evidence="17">
    <location>
        <begin position="31"/>
        <end position="59"/>
    </location>
</feature>
<dbReference type="PANTHER" id="PTHR22763">
    <property type="entry name" value="RING ZINC FINGER PROTEIN"/>
    <property type="match status" value="1"/>
</dbReference>
<keyword evidence="9 15" id="KW-0863">Zinc-finger</keyword>
<evidence type="ECO:0000256" key="9">
    <source>
        <dbReference type="ARBA" id="ARBA00022771"/>
    </source>
</evidence>
<dbReference type="InterPro" id="IPR013083">
    <property type="entry name" value="Znf_RING/FYVE/PHD"/>
</dbReference>
<dbReference type="EMBL" id="QEAO01000020">
    <property type="protein sequence ID" value="TPX33516.1"/>
    <property type="molecule type" value="Genomic_DNA"/>
</dbReference>
<evidence type="ECO:0000256" key="2">
    <source>
        <dbReference type="ARBA" id="ARBA00004477"/>
    </source>
</evidence>
<dbReference type="InterPro" id="IPR024766">
    <property type="entry name" value="Znf_RING_H2"/>
</dbReference>
<dbReference type="Gene3D" id="3.30.40.10">
    <property type="entry name" value="Zinc/RING finger domain, C3HC4 (zinc finger)"/>
    <property type="match status" value="1"/>
</dbReference>
<dbReference type="InterPro" id="IPR001841">
    <property type="entry name" value="Znf_RING"/>
</dbReference>
<comment type="subcellular location">
    <subcellularLocation>
        <location evidence="2">Endoplasmic reticulum membrane</location>
        <topology evidence="2">Multi-pass membrane protein</topology>
    </subcellularLocation>
</comment>
<dbReference type="GO" id="GO:0043161">
    <property type="term" value="P:proteasome-mediated ubiquitin-dependent protein catabolic process"/>
    <property type="evidence" value="ECO:0007669"/>
    <property type="project" value="TreeGrafter"/>
</dbReference>
<feature type="region of interest" description="Disordered" evidence="16">
    <location>
        <begin position="520"/>
        <end position="553"/>
    </location>
</feature>
<dbReference type="InterPro" id="IPR050731">
    <property type="entry name" value="HRD1_E3_ubiq-ligases"/>
</dbReference>
<evidence type="ECO:0000256" key="4">
    <source>
        <dbReference type="ARBA" id="ARBA00010089"/>
    </source>
</evidence>
<organism evidence="19 20">
    <name type="scientific">Synchytrium microbalum</name>
    <dbReference type="NCBI Taxonomy" id="1806994"/>
    <lineage>
        <taxon>Eukaryota</taxon>
        <taxon>Fungi</taxon>
        <taxon>Fungi incertae sedis</taxon>
        <taxon>Chytridiomycota</taxon>
        <taxon>Chytridiomycota incertae sedis</taxon>
        <taxon>Chytridiomycetes</taxon>
        <taxon>Synchytriales</taxon>
        <taxon>Synchytriaceae</taxon>
        <taxon>Synchytrium</taxon>
    </lineage>
</organism>
<dbReference type="GO" id="GO:0036503">
    <property type="term" value="P:ERAD pathway"/>
    <property type="evidence" value="ECO:0007669"/>
    <property type="project" value="TreeGrafter"/>
</dbReference>
<evidence type="ECO:0000313" key="20">
    <source>
        <dbReference type="Proteomes" id="UP000319731"/>
    </source>
</evidence>
<comment type="catalytic activity">
    <reaction evidence="1">
        <text>S-ubiquitinyl-[E2 ubiquitin-conjugating enzyme]-L-cysteine + [acceptor protein]-L-lysine = [E2 ubiquitin-conjugating enzyme]-L-cysteine + N(6)-ubiquitinyl-[acceptor protein]-L-lysine.</text>
        <dbReference type="EC" id="2.3.2.27"/>
    </reaction>
</comment>
<feature type="domain" description="RING-type" evidence="18">
    <location>
        <begin position="293"/>
        <end position="350"/>
    </location>
</feature>
<dbReference type="EC" id="2.3.2.27" evidence="5"/>
<dbReference type="GO" id="GO:0008270">
    <property type="term" value="F:zinc ion binding"/>
    <property type="evidence" value="ECO:0007669"/>
    <property type="project" value="UniProtKB-KW"/>
</dbReference>
<keyword evidence="12" id="KW-0862">Zinc</keyword>
<feature type="transmembrane region" description="Helical" evidence="17">
    <location>
        <begin position="212"/>
        <end position="242"/>
    </location>
</feature>
<dbReference type="SMART" id="SM00184">
    <property type="entry name" value="RING"/>
    <property type="match status" value="1"/>
</dbReference>
<evidence type="ECO:0000313" key="19">
    <source>
        <dbReference type="EMBL" id="TPX33516.1"/>
    </source>
</evidence>
<dbReference type="AlphaFoldDB" id="A0A507C6C1"/>
<evidence type="ECO:0000256" key="14">
    <source>
        <dbReference type="ARBA" id="ARBA00023136"/>
    </source>
</evidence>
<dbReference type="GO" id="GO:0005789">
    <property type="term" value="C:endoplasmic reticulum membrane"/>
    <property type="evidence" value="ECO:0007669"/>
    <property type="project" value="UniProtKB-SubCell"/>
</dbReference>
<dbReference type="Proteomes" id="UP000319731">
    <property type="component" value="Unassembled WGS sequence"/>
</dbReference>
<keyword evidence="14 17" id="KW-0472">Membrane</keyword>
<dbReference type="SUPFAM" id="SSF57850">
    <property type="entry name" value="RING/U-box"/>
    <property type="match status" value="1"/>
</dbReference>
<keyword evidence="6" id="KW-0808">Transferase</keyword>
<accession>A0A507C6C1</accession>
<proteinExistence type="inferred from homology"/>
<evidence type="ECO:0000256" key="6">
    <source>
        <dbReference type="ARBA" id="ARBA00022679"/>
    </source>
</evidence>
<evidence type="ECO:0000256" key="1">
    <source>
        <dbReference type="ARBA" id="ARBA00000900"/>
    </source>
</evidence>
<keyword evidence="13 17" id="KW-1133">Transmembrane helix</keyword>
<dbReference type="PROSITE" id="PS50089">
    <property type="entry name" value="ZF_RING_2"/>
    <property type="match status" value="1"/>
</dbReference>
<evidence type="ECO:0000256" key="15">
    <source>
        <dbReference type="PROSITE-ProRule" id="PRU00175"/>
    </source>
</evidence>
<feature type="region of interest" description="Disordered" evidence="16">
    <location>
        <begin position="360"/>
        <end position="426"/>
    </location>
</feature>
<feature type="compositionally biased region" description="Low complexity" evidence="16">
    <location>
        <begin position="526"/>
        <end position="544"/>
    </location>
</feature>
<dbReference type="CDD" id="cd16479">
    <property type="entry name" value="RING-H2_synoviolin"/>
    <property type="match status" value="1"/>
</dbReference>
<name>A0A507C6C1_9FUNG</name>
<protein>
    <recommendedName>
        <fullName evidence="5">RING-type E3 ubiquitin transferase</fullName>
        <ecNumber evidence="5">2.3.2.27</ecNumber>
    </recommendedName>
</protein>
<dbReference type="OrthoDB" id="7759664at2759"/>
<dbReference type="STRING" id="1806994.A0A507C6C1"/>
<evidence type="ECO:0000256" key="7">
    <source>
        <dbReference type="ARBA" id="ARBA00022692"/>
    </source>
</evidence>
<keyword evidence="8" id="KW-0479">Metal-binding</keyword>
<dbReference type="Pfam" id="PF12678">
    <property type="entry name" value="zf-rbx1"/>
    <property type="match status" value="1"/>
</dbReference>
<keyword evidence="11" id="KW-0256">Endoplasmic reticulum</keyword>
<comment type="similarity">
    <text evidence="4">Belongs to the HRD1 family.</text>
</comment>
<evidence type="ECO:0000256" key="3">
    <source>
        <dbReference type="ARBA" id="ARBA00004906"/>
    </source>
</evidence>
<evidence type="ECO:0000256" key="10">
    <source>
        <dbReference type="ARBA" id="ARBA00022786"/>
    </source>
</evidence>
<gene>
    <name evidence="19" type="ORF">SmJEL517_g03596</name>
</gene>
<evidence type="ECO:0000256" key="13">
    <source>
        <dbReference type="ARBA" id="ARBA00022989"/>
    </source>
</evidence>
<evidence type="ECO:0000256" key="11">
    <source>
        <dbReference type="ARBA" id="ARBA00022824"/>
    </source>
</evidence>
<dbReference type="PANTHER" id="PTHR22763:SF184">
    <property type="entry name" value="E3 UBIQUITIN-PROTEIN LIGASE SYNOVIOLIN"/>
    <property type="match status" value="1"/>
</dbReference>
<keyword evidence="20" id="KW-1185">Reference proteome</keyword>
<dbReference type="GeneID" id="42004821"/>
<evidence type="ECO:0000256" key="5">
    <source>
        <dbReference type="ARBA" id="ARBA00012483"/>
    </source>
</evidence>
<dbReference type="InterPro" id="IPR057992">
    <property type="entry name" value="TPR_SYVN1_N"/>
</dbReference>